<reference evidence="12" key="1">
    <citation type="journal article" date="2019" name="Int. J. Syst. Evol. Microbiol.">
        <title>The Global Catalogue of Microorganisms (GCM) 10K type strain sequencing project: providing services to taxonomists for standard genome sequencing and annotation.</title>
        <authorList>
            <consortium name="The Broad Institute Genomics Platform"/>
            <consortium name="The Broad Institute Genome Sequencing Center for Infectious Disease"/>
            <person name="Wu L."/>
            <person name="Ma J."/>
        </authorList>
    </citation>
    <scope>NUCLEOTIDE SEQUENCE [LARGE SCALE GENOMIC DNA]</scope>
    <source>
        <strain evidence="12">JCM 17190</strain>
    </source>
</reference>
<feature type="domain" description="Bacterial sugar transferase" evidence="10">
    <location>
        <begin position="28"/>
        <end position="216"/>
    </location>
</feature>
<evidence type="ECO:0000256" key="2">
    <source>
        <dbReference type="ARBA" id="ARBA00006464"/>
    </source>
</evidence>
<dbReference type="Pfam" id="PF02397">
    <property type="entry name" value="Bac_transf"/>
    <property type="match status" value="1"/>
</dbReference>
<comment type="caution">
    <text evidence="11">The sequence shown here is derived from an EMBL/GenBank/DDBJ whole genome shotgun (WGS) entry which is preliminary data.</text>
</comment>
<keyword evidence="5 9" id="KW-0812">Transmembrane</keyword>
<dbReference type="Proteomes" id="UP001399917">
    <property type="component" value="Unassembled WGS sequence"/>
</dbReference>
<dbReference type="PANTHER" id="PTHR30576">
    <property type="entry name" value="COLANIC BIOSYNTHESIS UDP-GLUCOSE LIPID CARRIER TRANSFERASE"/>
    <property type="match status" value="1"/>
</dbReference>
<feature type="transmembrane region" description="Helical" evidence="9">
    <location>
        <begin position="36"/>
        <end position="56"/>
    </location>
</feature>
<name>A0ABP7K5P8_9RHOB</name>
<protein>
    <submittedName>
        <fullName evidence="11">Sugar transferase</fullName>
    </submittedName>
</protein>
<evidence type="ECO:0000256" key="3">
    <source>
        <dbReference type="ARBA" id="ARBA00022475"/>
    </source>
</evidence>
<evidence type="ECO:0000256" key="5">
    <source>
        <dbReference type="ARBA" id="ARBA00022692"/>
    </source>
</evidence>
<accession>A0ABP7K5P8</accession>
<evidence type="ECO:0000259" key="10">
    <source>
        <dbReference type="Pfam" id="PF02397"/>
    </source>
</evidence>
<evidence type="ECO:0000256" key="1">
    <source>
        <dbReference type="ARBA" id="ARBA00004236"/>
    </source>
</evidence>
<dbReference type="InterPro" id="IPR003362">
    <property type="entry name" value="Bact_transf"/>
</dbReference>
<evidence type="ECO:0000313" key="12">
    <source>
        <dbReference type="Proteomes" id="UP001399917"/>
    </source>
</evidence>
<proteinExistence type="inferred from homology"/>
<evidence type="ECO:0000256" key="8">
    <source>
        <dbReference type="ARBA" id="ARBA00023169"/>
    </source>
</evidence>
<comment type="similarity">
    <text evidence="2">Belongs to the bacterial sugar transferase family.</text>
</comment>
<sequence length="221" mass="25079">MSAGFLSLPARATQPKKRSRGFYRNTVKRVMDLLFTLAAAPVVLPFVAVMAVLIALDGSNPFYSQLRVGKHGRTFRMWKLRTMVKNADEQLEAYLDENPDARAEWDATQKLKKDPRITLIGRALRKTSLDELPQLFNVVNGTMSLVGPRPMMLNQRDSYPGQAYYNLKPGITGLWQISDRNECEFVGRVRYDDIYDRVISLKTDVGVLFRTVSVVLRGTGY</sequence>
<gene>
    <name evidence="11" type="ORF">GCM10022404_16020</name>
</gene>
<keyword evidence="6 9" id="KW-1133">Transmembrane helix</keyword>
<dbReference type="PANTHER" id="PTHR30576:SF4">
    <property type="entry name" value="UNDECAPRENYL-PHOSPHATE GALACTOSE PHOSPHOTRANSFERASE"/>
    <property type="match status" value="1"/>
</dbReference>
<organism evidence="11 12">
    <name type="scientific">Celeribacter arenosi</name>
    <dbReference type="NCBI Taxonomy" id="792649"/>
    <lineage>
        <taxon>Bacteria</taxon>
        <taxon>Pseudomonadati</taxon>
        <taxon>Pseudomonadota</taxon>
        <taxon>Alphaproteobacteria</taxon>
        <taxon>Rhodobacterales</taxon>
        <taxon>Roseobacteraceae</taxon>
        <taxon>Celeribacter</taxon>
    </lineage>
</organism>
<comment type="subcellular location">
    <subcellularLocation>
        <location evidence="1">Cell membrane</location>
    </subcellularLocation>
</comment>
<keyword evidence="12" id="KW-1185">Reference proteome</keyword>
<keyword evidence="3" id="KW-1003">Cell membrane</keyword>
<evidence type="ECO:0000256" key="7">
    <source>
        <dbReference type="ARBA" id="ARBA00023136"/>
    </source>
</evidence>
<evidence type="ECO:0000256" key="6">
    <source>
        <dbReference type="ARBA" id="ARBA00022989"/>
    </source>
</evidence>
<dbReference type="EMBL" id="BAABDF010000007">
    <property type="protein sequence ID" value="GAA3866673.1"/>
    <property type="molecule type" value="Genomic_DNA"/>
</dbReference>
<keyword evidence="7 9" id="KW-0472">Membrane</keyword>
<keyword evidence="8" id="KW-0270">Exopolysaccharide synthesis</keyword>
<dbReference type="GO" id="GO:0016740">
    <property type="term" value="F:transferase activity"/>
    <property type="evidence" value="ECO:0007669"/>
    <property type="project" value="UniProtKB-KW"/>
</dbReference>
<evidence type="ECO:0000256" key="4">
    <source>
        <dbReference type="ARBA" id="ARBA00022679"/>
    </source>
</evidence>
<evidence type="ECO:0000256" key="9">
    <source>
        <dbReference type="SAM" id="Phobius"/>
    </source>
</evidence>
<evidence type="ECO:0000313" key="11">
    <source>
        <dbReference type="EMBL" id="GAA3866673.1"/>
    </source>
</evidence>
<keyword evidence="4 11" id="KW-0808">Transferase</keyword>